<reference evidence="1" key="1">
    <citation type="journal article" date="2020" name="Nature">
        <title>Giant virus diversity and host interactions through global metagenomics.</title>
        <authorList>
            <person name="Schulz F."/>
            <person name="Roux S."/>
            <person name="Paez-Espino D."/>
            <person name="Jungbluth S."/>
            <person name="Walsh D.A."/>
            <person name="Denef V.J."/>
            <person name="McMahon K.D."/>
            <person name="Konstantinidis K.T."/>
            <person name="Eloe-Fadrosh E.A."/>
            <person name="Kyrpides N.C."/>
            <person name="Woyke T."/>
        </authorList>
    </citation>
    <scope>NUCLEOTIDE SEQUENCE</scope>
    <source>
        <strain evidence="1">GVMAG-S-1101176-114</strain>
    </source>
</reference>
<dbReference type="AlphaFoldDB" id="A0A6C0K6L4"/>
<dbReference type="EMBL" id="MN740813">
    <property type="protein sequence ID" value="QHU13073.1"/>
    <property type="molecule type" value="Genomic_DNA"/>
</dbReference>
<proteinExistence type="predicted"/>
<name>A0A6C0K6L4_9ZZZZ</name>
<organism evidence="1">
    <name type="scientific">viral metagenome</name>
    <dbReference type="NCBI Taxonomy" id="1070528"/>
    <lineage>
        <taxon>unclassified sequences</taxon>
        <taxon>metagenomes</taxon>
        <taxon>organismal metagenomes</taxon>
    </lineage>
</organism>
<sequence length="105" mass="10941">MSTCSALGSSKDTNAQFSTRIYSSSDVTRMIRNNGVRNNYLQLTAKGETLRGGAPHADLYAIAQTVGSFAAASSLTTVSYSSCVPCNNGVPFQPAAAFGVIRNVG</sequence>
<evidence type="ECO:0000313" key="1">
    <source>
        <dbReference type="EMBL" id="QHU13073.1"/>
    </source>
</evidence>
<protein>
    <submittedName>
        <fullName evidence="1">Uncharacterized protein</fullName>
    </submittedName>
</protein>
<accession>A0A6C0K6L4</accession>